<sequence>MQQPILSITKITCNSTNKETRLESINLRSGYKLDLITKIISRCGCFFHPDRPPRHLPGWDWESG</sequence>
<name>A0A382RNH5_9ZZZZ</name>
<protein>
    <submittedName>
        <fullName evidence="1">Uncharacterized protein</fullName>
    </submittedName>
</protein>
<proteinExistence type="predicted"/>
<dbReference type="AlphaFoldDB" id="A0A382RNH5"/>
<gene>
    <name evidence="1" type="ORF">METZ01_LOCUS351559</name>
</gene>
<organism evidence="1">
    <name type="scientific">marine metagenome</name>
    <dbReference type="NCBI Taxonomy" id="408172"/>
    <lineage>
        <taxon>unclassified sequences</taxon>
        <taxon>metagenomes</taxon>
        <taxon>ecological metagenomes</taxon>
    </lineage>
</organism>
<evidence type="ECO:0000313" key="1">
    <source>
        <dbReference type="EMBL" id="SVC98705.1"/>
    </source>
</evidence>
<dbReference type="EMBL" id="UINC01122721">
    <property type="protein sequence ID" value="SVC98705.1"/>
    <property type="molecule type" value="Genomic_DNA"/>
</dbReference>
<reference evidence="1" key="1">
    <citation type="submission" date="2018-05" db="EMBL/GenBank/DDBJ databases">
        <authorList>
            <person name="Lanie J.A."/>
            <person name="Ng W.-L."/>
            <person name="Kazmierczak K.M."/>
            <person name="Andrzejewski T.M."/>
            <person name="Davidsen T.M."/>
            <person name="Wayne K.J."/>
            <person name="Tettelin H."/>
            <person name="Glass J.I."/>
            <person name="Rusch D."/>
            <person name="Podicherti R."/>
            <person name="Tsui H.-C.T."/>
            <person name="Winkler M.E."/>
        </authorList>
    </citation>
    <scope>NUCLEOTIDE SEQUENCE</scope>
</reference>
<accession>A0A382RNH5</accession>